<organism evidence="1 2">
    <name type="scientific">Chamaesiphon polymorphus CCALA 037</name>
    <dbReference type="NCBI Taxonomy" id="2107692"/>
    <lineage>
        <taxon>Bacteria</taxon>
        <taxon>Bacillati</taxon>
        <taxon>Cyanobacteriota</taxon>
        <taxon>Cyanophyceae</taxon>
        <taxon>Gomontiellales</taxon>
        <taxon>Chamaesiphonaceae</taxon>
        <taxon>Chamaesiphon</taxon>
    </lineage>
</organism>
<comment type="caution">
    <text evidence="1">The sequence shown here is derived from an EMBL/GenBank/DDBJ whole genome shotgun (WGS) entry which is preliminary data.</text>
</comment>
<dbReference type="Proteomes" id="UP000238937">
    <property type="component" value="Unassembled WGS sequence"/>
</dbReference>
<accession>A0A2T1G281</accession>
<protein>
    <submittedName>
        <fullName evidence="1">Uncharacterized protein</fullName>
    </submittedName>
</protein>
<dbReference type="RefSeq" id="WP_106309768.1">
    <property type="nucleotide sequence ID" value="NZ_PVWO01000362.1"/>
</dbReference>
<proteinExistence type="predicted"/>
<reference evidence="1 2" key="1">
    <citation type="submission" date="2018-03" db="EMBL/GenBank/DDBJ databases">
        <title>The ancient ancestry and fast evolution of plastids.</title>
        <authorList>
            <person name="Moore K.R."/>
            <person name="Magnabosco C."/>
            <person name="Momper L."/>
            <person name="Gold D.A."/>
            <person name="Bosak T."/>
            <person name="Fournier G.P."/>
        </authorList>
    </citation>
    <scope>NUCLEOTIDE SEQUENCE [LARGE SCALE GENOMIC DNA]</scope>
    <source>
        <strain evidence="1 2">CCALA 037</strain>
    </source>
</reference>
<gene>
    <name evidence="1" type="ORF">C7B77_21715</name>
</gene>
<dbReference type="AlphaFoldDB" id="A0A2T1G281"/>
<sequence length="76" mass="8534">MASKQVIELIAAAHRDRATKLDLSSQNLTELPESICDLNHYLLLDRLELFSSSRSGIGFCILDELNLVEIVFDRDG</sequence>
<evidence type="ECO:0000313" key="2">
    <source>
        <dbReference type="Proteomes" id="UP000238937"/>
    </source>
</evidence>
<dbReference type="OrthoDB" id="459949at2"/>
<evidence type="ECO:0000313" key="1">
    <source>
        <dbReference type="EMBL" id="PSB51331.1"/>
    </source>
</evidence>
<dbReference type="EMBL" id="PVWO01000362">
    <property type="protein sequence ID" value="PSB51331.1"/>
    <property type="molecule type" value="Genomic_DNA"/>
</dbReference>
<keyword evidence="2" id="KW-1185">Reference proteome</keyword>
<name>A0A2T1G281_9CYAN</name>